<evidence type="ECO:0000256" key="1">
    <source>
        <dbReference type="ARBA" id="ARBA00004328"/>
    </source>
</evidence>
<dbReference type="NCBIfam" id="TIGR01554">
    <property type="entry name" value="major_cap_HK97"/>
    <property type="match status" value="1"/>
</dbReference>
<accession>A0AAW8HAT0</accession>
<dbReference type="Gene3D" id="3.30.2400.10">
    <property type="entry name" value="Major capsid protein gp5"/>
    <property type="match status" value="1"/>
</dbReference>
<keyword evidence="4" id="KW-1185">Reference proteome</keyword>
<evidence type="ECO:0000259" key="2">
    <source>
        <dbReference type="Pfam" id="PF05065"/>
    </source>
</evidence>
<name>A0AAW8HAT0_9ENTR</name>
<gene>
    <name evidence="3" type="ORF">RBJ67_10440</name>
</gene>
<dbReference type="RefSeq" id="WP_306682458.1">
    <property type="nucleotide sequence ID" value="NZ_JAVDKR010000001.1"/>
</dbReference>
<dbReference type="Pfam" id="PF05065">
    <property type="entry name" value="Phage_capsid"/>
    <property type="match status" value="1"/>
</dbReference>
<dbReference type="Proteomes" id="UP001225042">
    <property type="component" value="Unassembled WGS sequence"/>
</dbReference>
<comment type="caution">
    <text evidence="3">The sequence shown here is derived from an EMBL/GenBank/DDBJ whole genome shotgun (WGS) entry which is preliminary data.</text>
</comment>
<feature type="domain" description="Phage capsid-like C-terminal" evidence="2">
    <location>
        <begin position="421"/>
        <end position="633"/>
    </location>
</feature>
<dbReference type="InterPro" id="IPR024455">
    <property type="entry name" value="Phage_capsid"/>
</dbReference>
<organism evidence="3 4">
    <name type="scientific">Enterobacter soli</name>
    <dbReference type="NCBI Taxonomy" id="885040"/>
    <lineage>
        <taxon>Bacteria</taxon>
        <taxon>Pseudomonadati</taxon>
        <taxon>Pseudomonadota</taxon>
        <taxon>Gammaproteobacteria</taxon>
        <taxon>Enterobacterales</taxon>
        <taxon>Enterobacteriaceae</taxon>
        <taxon>Enterobacter</taxon>
    </lineage>
</organism>
<reference evidence="3 4" key="1">
    <citation type="submission" date="2023-08" db="EMBL/GenBank/DDBJ databases">
        <authorList>
            <person name="Dale J."/>
        </authorList>
    </citation>
    <scope>NUCLEOTIDE SEQUENCE [LARGE SCALE GENOMIC DNA]</scope>
    <source>
        <strain evidence="3 4">2023EL-00788</strain>
    </source>
</reference>
<evidence type="ECO:0000313" key="3">
    <source>
        <dbReference type="EMBL" id="MDQ2256559.1"/>
    </source>
</evidence>
<dbReference type="SUPFAM" id="SSF56563">
    <property type="entry name" value="Major capsid protein gp5"/>
    <property type="match status" value="1"/>
</dbReference>
<dbReference type="EMBL" id="JAVDKS010000004">
    <property type="protein sequence ID" value="MDQ2256559.1"/>
    <property type="molecule type" value="Genomic_DNA"/>
</dbReference>
<sequence>MKKPLTRELNLQKINKAIDVENRTIEIAFASETPVKRDFGEGLGVLNEILKCTPDAVNLSRLLNGAPLLIEHDFTRQVGVVLDARVDGDHVCRATVKLSSIQAAETIFTMIQEGIRTKISVGYNIESYHIEGENLIVDLWSPYEVSSVSVPADDFVGVSRSLNTNEIQLSEGEQMELENQQEELRVNDVEETEVEVQESTETEEVEVLEISEEVQEPVDETEVLETEEVVQEPIDEAETEEVQESTDDVEVEAQERAALNKGESDEYRIRELTAIAELYNVDSSEAIKSGVSVEQFKQEVQTRSLNKEKNLINKDVNLMKKNVIGELIRSINEDNFDSVKAELEKGQRGFKMDFSRALGANTDTQTAAGTVKTVYADSYLTALLAQSILGSLSPTIYSGLAYRGVLSIPRLTGLTPAAPGNFKFYEEGDAVTESISNFDSIKLSPKMFAGSVPVTKQLMLSSDTAATFVQDALIRYAANGLEAQIFSTLQAAIPEVETAAVGTMTVADVQEAIKALGVANVDVRSCVAVMHPSTLAKLRQTAVMGNTAAVSMVEGHRFDMWLNDEVRVIESTFVEADSVIIGDFRNLIIANWSDGQEIDVDTTTHRAAQITVFRSFQYLATAIAHDEAFVNLKIKSA</sequence>
<proteinExistence type="predicted"/>
<protein>
    <submittedName>
        <fullName evidence="3">Phage major capsid protein</fullName>
    </submittedName>
</protein>
<dbReference type="InterPro" id="IPR054612">
    <property type="entry name" value="Phage_capsid-like_C"/>
</dbReference>
<dbReference type="AlphaFoldDB" id="A0AAW8HAT0"/>
<comment type="subcellular location">
    <subcellularLocation>
        <location evidence="1">Virion</location>
    </subcellularLocation>
</comment>
<evidence type="ECO:0000313" key="4">
    <source>
        <dbReference type="Proteomes" id="UP001225042"/>
    </source>
</evidence>